<organism evidence="1 2">
    <name type="scientific">Serratia odorifera</name>
    <dbReference type="NCBI Taxonomy" id="618"/>
    <lineage>
        <taxon>Bacteria</taxon>
        <taxon>Pseudomonadati</taxon>
        <taxon>Pseudomonadota</taxon>
        <taxon>Gammaproteobacteria</taxon>
        <taxon>Enterobacterales</taxon>
        <taxon>Yersiniaceae</taxon>
        <taxon>Serratia</taxon>
    </lineage>
</organism>
<name>A0A447KMG8_SEROD</name>
<reference evidence="1 2" key="1">
    <citation type="submission" date="2018-12" db="EMBL/GenBank/DDBJ databases">
        <authorList>
            <consortium name="Pathogen Informatics"/>
        </authorList>
    </citation>
    <scope>NUCLEOTIDE SEQUENCE [LARGE SCALE GENOMIC DNA]</scope>
    <source>
        <strain evidence="1 2">NCTC11214</strain>
    </source>
</reference>
<accession>A0A447KMG8</accession>
<dbReference type="Proteomes" id="UP000281391">
    <property type="component" value="Chromosome"/>
</dbReference>
<sequence length="34" mass="4084">MKVDKLHIRSRFKNLENVTVDFDQDHLMTVIGWP</sequence>
<dbReference type="EMBL" id="LR134117">
    <property type="protein sequence ID" value="VDZ53330.1"/>
    <property type="molecule type" value="Genomic_DNA"/>
</dbReference>
<evidence type="ECO:0000313" key="1">
    <source>
        <dbReference type="EMBL" id="VDZ53330.1"/>
    </source>
</evidence>
<dbReference type="KEGG" id="sof:NCTC11214_01028"/>
<proteinExistence type="predicted"/>
<protein>
    <submittedName>
        <fullName evidence="1">Uncharacterized protein</fullName>
    </submittedName>
</protein>
<gene>
    <name evidence="1" type="ORF">NCTC11214_01028</name>
</gene>
<dbReference type="AlphaFoldDB" id="A0A447KMG8"/>
<evidence type="ECO:0000313" key="2">
    <source>
        <dbReference type="Proteomes" id="UP000281391"/>
    </source>
</evidence>